<evidence type="ECO:0000313" key="4">
    <source>
        <dbReference type="Proteomes" id="UP000623010"/>
    </source>
</evidence>
<dbReference type="AlphaFoldDB" id="A0A918R3K0"/>
<proteinExistence type="predicted"/>
<feature type="compositionally biased region" description="Basic and acidic residues" evidence="1">
    <location>
        <begin position="95"/>
        <end position="105"/>
    </location>
</feature>
<evidence type="ECO:0008006" key="5">
    <source>
        <dbReference type="Google" id="ProtNLM"/>
    </source>
</evidence>
<keyword evidence="2" id="KW-1133">Transmembrane helix</keyword>
<dbReference type="InterPro" id="IPR045513">
    <property type="entry name" value="DUF6479"/>
</dbReference>
<keyword evidence="2" id="KW-0472">Membrane</keyword>
<dbReference type="Pfam" id="PF20087">
    <property type="entry name" value="DUF6479"/>
    <property type="match status" value="1"/>
</dbReference>
<dbReference type="EMBL" id="BMWH01000006">
    <property type="protein sequence ID" value="GGZ84494.1"/>
    <property type="molecule type" value="Genomic_DNA"/>
</dbReference>
<reference evidence="3" key="2">
    <citation type="submission" date="2020-09" db="EMBL/GenBank/DDBJ databases">
        <authorList>
            <person name="Sun Q."/>
            <person name="Ohkuma M."/>
        </authorList>
    </citation>
    <scope>NUCLEOTIDE SEQUENCE</scope>
    <source>
        <strain evidence="3">JCM 5016</strain>
    </source>
</reference>
<organism evidence="3 4">
    <name type="scientific">Streptomyces echinoruber</name>
    <dbReference type="NCBI Taxonomy" id="68898"/>
    <lineage>
        <taxon>Bacteria</taxon>
        <taxon>Bacillati</taxon>
        <taxon>Actinomycetota</taxon>
        <taxon>Actinomycetes</taxon>
        <taxon>Kitasatosporales</taxon>
        <taxon>Streptomycetaceae</taxon>
        <taxon>Streptomyces</taxon>
    </lineage>
</organism>
<protein>
    <recommendedName>
        <fullName evidence="5">Secreted protein</fullName>
    </recommendedName>
</protein>
<name>A0A918R3K0_9ACTN</name>
<gene>
    <name evidence="3" type="ORF">GCM10010389_23460</name>
</gene>
<comment type="caution">
    <text evidence="3">The sequence shown here is derived from an EMBL/GenBank/DDBJ whole genome shotgun (WGS) entry which is preliminary data.</text>
</comment>
<evidence type="ECO:0000256" key="1">
    <source>
        <dbReference type="SAM" id="MobiDB-lite"/>
    </source>
</evidence>
<dbReference type="Proteomes" id="UP000623010">
    <property type="component" value="Unassembled WGS sequence"/>
</dbReference>
<feature type="region of interest" description="Disordered" evidence="1">
    <location>
        <begin position="40"/>
        <end position="121"/>
    </location>
</feature>
<evidence type="ECO:0000313" key="3">
    <source>
        <dbReference type="EMBL" id="GGZ84494.1"/>
    </source>
</evidence>
<sequence length="121" mass="12591">MDTSHCMLAASGSAVGMIAVVAGGLIIAAALVWAVRLGVRVRRDEPRGPGRRGAHPTGPEAGPVHEGRQMREPDEVPRSEDGERLGPHDLTSGSRRSDDQSRPRWDPGSSGSFGSGGSGGR</sequence>
<accession>A0A918R3K0</accession>
<reference evidence="3" key="1">
    <citation type="journal article" date="2014" name="Int. J. Syst. Evol. Microbiol.">
        <title>Complete genome sequence of Corynebacterium casei LMG S-19264T (=DSM 44701T), isolated from a smear-ripened cheese.</title>
        <authorList>
            <consortium name="US DOE Joint Genome Institute (JGI-PGF)"/>
            <person name="Walter F."/>
            <person name="Albersmeier A."/>
            <person name="Kalinowski J."/>
            <person name="Ruckert C."/>
        </authorList>
    </citation>
    <scope>NUCLEOTIDE SEQUENCE</scope>
    <source>
        <strain evidence="3">JCM 5016</strain>
    </source>
</reference>
<dbReference type="RefSeq" id="WP_190057306.1">
    <property type="nucleotide sequence ID" value="NZ_BMWH01000006.1"/>
</dbReference>
<keyword evidence="2" id="KW-0812">Transmembrane</keyword>
<evidence type="ECO:0000256" key="2">
    <source>
        <dbReference type="SAM" id="Phobius"/>
    </source>
</evidence>
<feature type="compositionally biased region" description="Gly residues" evidence="1">
    <location>
        <begin position="111"/>
        <end position="121"/>
    </location>
</feature>
<keyword evidence="4" id="KW-1185">Reference proteome</keyword>
<feature type="transmembrane region" description="Helical" evidence="2">
    <location>
        <begin position="12"/>
        <end position="35"/>
    </location>
</feature>
<feature type="compositionally biased region" description="Basic and acidic residues" evidence="1">
    <location>
        <begin position="63"/>
        <end position="87"/>
    </location>
</feature>